<dbReference type="PIRSF" id="PIRSF002811">
    <property type="entry name" value="DnaG"/>
    <property type="match status" value="1"/>
</dbReference>
<keyword evidence="11 12" id="KW-0804">Transcription</keyword>
<dbReference type="GO" id="GO:0005737">
    <property type="term" value="C:cytoplasm"/>
    <property type="evidence" value="ECO:0007669"/>
    <property type="project" value="TreeGrafter"/>
</dbReference>
<dbReference type="SUPFAM" id="SSF57783">
    <property type="entry name" value="Zinc beta-ribbon"/>
    <property type="match status" value="1"/>
</dbReference>
<feature type="zinc finger region" description="CHC2-type" evidence="12 14">
    <location>
        <begin position="38"/>
        <end position="62"/>
    </location>
</feature>
<dbReference type="GO" id="GO:0003899">
    <property type="term" value="F:DNA-directed RNA polymerase activity"/>
    <property type="evidence" value="ECO:0007669"/>
    <property type="project" value="UniProtKB-UniRule"/>
</dbReference>
<dbReference type="GO" id="GO:0008270">
    <property type="term" value="F:zinc ion binding"/>
    <property type="evidence" value="ECO:0007669"/>
    <property type="project" value="UniProtKB-UniRule"/>
</dbReference>
<dbReference type="InterPro" id="IPR002694">
    <property type="entry name" value="Znf_CHC2"/>
</dbReference>
<evidence type="ECO:0000256" key="6">
    <source>
        <dbReference type="ARBA" id="ARBA00022723"/>
    </source>
</evidence>
<dbReference type="InterPro" id="IPR016136">
    <property type="entry name" value="DNA_helicase_N/primase_C"/>
</dbReference>
<dbReference type="Gene3D" id="3.90.980.10">
    <property type="entry name" value="DNA primase, catalytic core, N-terminal domain"/>
    <property type="match status" value="1"/>
</dbReference>
<evidence type="ECO:0000313" key="17">
    <source>
        <dbReference type="EMBL" id="GCA65861.1"/>
    </source>
</evidence>
<dbReference type="Proteomes" id="UP000265643">
    <property type="component" value="Unassembled WGS sequence"/>
</dbReference>
<proteinExistence type="inferred from homology"/>
<evidence type="ECO:0000256" key="3">
    <source>
        <dbReference type="ARBA" id="ARBA00022679"/>
    </source>
</evidence>
<keyword evidence="4 12" id="KW-0548">Nucleotidyltransferase</keyword>
<gene>
    <name evidence="12 17" type="primary">dnaG</name>
    <name evidence="17" type="ORF">KGMB01110_02970</name>
</gene>
<dbReference type="Pfam" id="PF01807">
    <property type="entry name" value="Zn_ribbon_DnaG"/>
    <property type="match status" value="1"/>
</dbReference>
<evidence type="ECO:0000259" key="16">
    <source>
        <dbReference type="PROSITE" id="PS50880"/>
    </source>
</evidence>
<dbReference type="PROSITE" id="PS50880">
    <property type="entry name" value="TOPRIM"/>
    <property type="match status" value="1"/>
</dbReference>
<protein>
    <recommendedName>
        <fullName evidence="12 13">DNA primase</fullName>
        <ecNumber evidence="12">2.7.7.101</ecNumber>
    </recommendedName>
</protein>
<dbReference type="InterPro" id="IPR030846">
    <property type="entry name" value="DnaG_bac"/>
</dbReference>
<keyword evidence="6 12" id="KW-0479">Metal-binding</keyword>
<keyword evidence="18" id="KW-1185">Reference proteome</keyword>
<keyword evidence="10 12" id="KW-0238">DNA-binding</keyword>
<dbReference type="FunFam" id="3.90.580.10:FF:000001">
    <property type="entry name" value="DNA primase"/>
    <property type="match status" value="1"/>
</dbReference>
<dbReference type="InterPro" id="IPR006295">
    <property type="entry name" value="DNA_primase_DnaG"/>
</dbReference>
<feature type="region of interest" description="Disordered" evidence="15">
    <location>
        <begin position="430"/>
        <end position="455"/>
    </location>
</feature>
<evidence type="ECO:0000256" key="14">
    <source>
        <dbReference type="PIRSR" id="PIRSR002811-1"/>
    </source>
</evidence>
<keyword evidence="3 12" id="KW-0808">Transferase</keyword>
<dbReference type="Gene3D" id="1.10.860.10">
    <property type="entry name" value="DNAb Helicase, Chain A"/>
    <property type="match status" value="1"/>
</dbReference>
<name>A0A391NXQ6_9FIRM</name>
<dbReference type="FunFam" id="3.90.980.10:FF:000001">
    <property type="entry name" value="DNA primase"/>
    <property type="match status" value="1"/>
</dbReference>
<dbReference type="InterPro" id="IPR036977">
    <property type="entry name" value="DNA_primase_Znf_CHC2"/>
</dbReference>
<evidence type="ECO:0000256" key="5">
    <source>
        <dbReference type="ARBA" id="ARBA00022705"/>
    </source>
</evidence>
<dbReference type="HAMAP" id="MF_00974">
    <property type="entry name" value="DNA_primase_DnaG"/>
    <property type="match status" value="1"/>
</dbReference>
<accession>A0A391NXQ6</accession>
<dbReference type="GO" id="GO:1990077">
    <property type="term" value="C:primosome complex"/>
    <property type="evidence" value="ECO:0007669"/>
    <property type="project" value="UniProtKB-KW"/>
</dbReference>
<evidence type="ECO:0000256" key="7">
    <source>
        <dbReference type="ARBA" id="ARBA00022771"/>
    </source>
</evidence>
<dbReference type="InterPro" id="IPR013264">
    <property type="entry name" value="DNAG_N"/>
</dbReference>
<evidence type="ECO:0000256" key="4">
    <source>
        <dbReference type="ARBA" id="ARBA00022695"/>
    </source>
</evidence>
<sequence length="591" mass="67673">MYYSDDLVEEVRTKNDIVDVISGYVRLQKKGSSYFGLCPFHNEKSPSFSVSRDKQMYYCFGCGNGGNVFTFLMEYENYTFPEALKTLADRAGVELPKMEYSREAKVKADLRSTLLEINKTAAKYFYAQLKSNRGETAYRYLTGRALSDETITAFGLGYSSKYSDDLYRYLRSKGYTEDQIRQAGLINTDEKNGVYDKFWNRVMFPIMDVNSRVIGFGGRVMGDGKPKYLNSPETMIFDKSRNLYGLNRARTSRKPYFLVCEGYMDVIALHQAGFTNAVASLGTALTSGHASLIKRYVQEVYLTYDSDDAGTRAALRAVPILKEAGITTRVIRMDPYKDPDEFIKNLGAEAFEERIGKARNGFMFSLETLSKNYDLNTPEGKTDFLKEAARRLGTFEEELERNNYIEAVAKEYQVDMGSLKKLVSKTAIQDGLARPASRPRSTQQTEKPKEHGQKKSQGVLLTWMIESRKLFGIIKKYISPEDFTTELYRTVADLLYQQYEEGEINPARVISHFTEEEEHKQVAALFHTKIQELTTKEEQEKALKETIIKVKDASLERKMRELPPTDLAGFQRMMKERKAVEELRKLHISID</sequence>
<evidence type="ECO:0000256" key="10">
    <source>
        <dbReference type="ARBA" id="ARBA00023125"/>
    </source>
</evidence>
<dbReference type="GO" id="GO:0003677">
    <property type="term" value="F:DNA binding"/>
    <property type="evidence" value="ECO:0007669"/>
    <property type="project" value="UniProtKB-KW"/>
</dbReference>
<dbReference type="GO" id="GO:0006269">
    <property type="term" value="P:DNA replication, synthesis of primer"/>
    <property type="evidence" value="ECO:0007669"/>
    <property type="project" value="UniProtKB-UniRule"/>
</dbReference>
<keyword evidence="5 12" id="KW-0235">DNA replication</keyword>
<comment type="similarity">
    <text evidence="12 13">Belongs to the DnaG primase family.</text>
</comment>
<dbReference type="PANTHER" id="PTHR30313:SF2">
    <property type="entry name" value="DNA PRIMASE"/>
    <property type="match status" value="1"/>
</dbReference>
<reference evidence="18" key="1">
    <citation type="submission" date="2018-09" db="EMBL/GenBank/DDBJ databases">
        <title>Draft Genome Sequence of Mediterraneibacter sp. KCTC 15684.</title>
        <authorList>
            <person name="Kim J.S."/>
            <person name="Han K.I."/>
            <person name="Suh M.K."/>
            <person name="Lee K.C."/>
            <person name="Eom M.K."/>
            <person name="Lee J.H."/>
            <person name="Park S.H."/>
            <person name="Kang S.W."/>
            <person name="Park J.E."/>
            <person name="Oh B.S."/>
            <person name="Yu S.Y."/>
            <person name="Choi S.H."/>
            <person name="Lee D.H."/>
            <person name="Yoon H."/>
            <person name="Kim B."/>
            <person name="Yang S.J."/>
            <person name="Lee J.S."/>
        </authorList>
    </citation>
    <scope>NUCLEOTIDE SEQUENCE [LARGE SCALE GENOMIC DNA]</scope>
    <source>
        <strain evidence="18">KCTC 15684</strain>
    </source>
</reference>
<dbReference type="Pfam" id="PF13155">
    <property type="entry name" value="Toprim_2"/>
    <property type="match status" value="1"/>
</dbReference>
<evidence type="ECO:0000256" key="12">
    <source>
        <dbReference type="HAMAP-Rule" id="MF_00974"/>
    </source>
</evidence>
<dbReference type="SMART" id="SM00493">
    <property type="entry name" value="TOPRIM"/>
    <property type="match status" value="1"/>
</dbReference>
<evidence type="ECO:0000256" key="2">
    <source>
        <dbReference type="ARBA" id="ARBA00022515"/>
    </source>
</evidence>
<dbReference type="SUPFAM" id="SSF56731">
    <property type="entry name" value="DNA primase core"/>
    <property type="match status" value="1"/>
</dbReference>
<keyword evidence="9" id="KW-0460">Magnesium</keyword>
<dbReference type="Pfam" id="PF08275">
    <property type="entry name" value="DNAG_N"/>
    <property type="match status" value="1"/>
</dbReference>
<dbReference type="Gene3D" id="3.40.1360.10">
    <property type="match status" value="1"/>
</dbReference>
<dbReference type="NCBIfam" id="TIGR01391">
    <property type="entry name" value="dnaG"/>
    <property type="match status" value="1"/>
</dbReference>
<comment type="catalytic activity">
    <reaction evidence="12">
        <text>ssDNA + n NTP = ssDNA/pppN(pN)n-1 hybrid + (n-1) diphosphate.</text>
        <dbReference type="EC" id="2.7.7.101"/>
    </reaction>
</comment>
<dbReference type="AlphaFoldDB" id="A0A391NXQ6"/>
<evidence type="ECO:0000256" key="13">
    <source>
        <dbReference type="PIRNR" id="PIRNR002811"/>
    </source>
</evidence>
<keyword evidence="2 12" id="KW-0639">Primosome</keyword>
<dbReference type="EC" id="2.7.7.101" evidence="12"/>
<comment type="cofactor">
    <cofactor evidence="12 13 14">
        <name>Zn(2+)</name>
        <dbReference type="ChEBI" id="CHEBI:29105"/>
    </cofactor>
    <text evidence="12 13 14">Binds 1 zinc ion per monomer.</text>
</comment>
<evidence type="ECO:0000256" key="15">
    <source>
        <dbReference type="SAM" id="MobiDB-lite"/>
    </source>
</evidence>
<dbReference type="InterPro" id="IPR034151">
    <property type="entry name" value="TOPRIM_DnaG_bac"/>
</dbReference>
<dbReference type="Gene3D" id="3.90.580.10">
    <property type="entry name" value="Zinc finger, CHC2-type domain"/>
    <property type="match status" value="1"/>
</dbReference>
<evidence type="ECO:0000256" key="1">
    <source>
        <dbReference type="ARBA" id="ARBA00022478"/>
    </source>
</evidence>
<keyword evidence="7 12" id="KW-0863">Zinc-finger</keyword>
<dbReference type="PANTHER" id="PTHR30313">
    <property type="entry name" value="DNA PRIMASE"/>
    <property type="match status" value="1"/>
</dbReference>
<feature type="domain" description="Toprim" evidence="16">
    <location>
        <begin position="255"/>
        <end position="336"/>
    </location>
</feature>
<dbReference type="SMART" id="SM00400">
    <property type="entry name" value="ZnF_CHCC"/>
    <property type="match status" value="1"/>
</dbReference>
<comment type="domain">
    <text evidence="12">Contains an N-terminal zinc-binding domain, a central core domain that contains the primase activity, and a C-terminal DnaB-binding domain.</text>
</comment>
<evidence type="ECO:0000256" key="11">
    <source>
        <dbReference type="ARBA" id="ARBA00023163"/>
    </source>
</evidence>
<dbReference type="CDD" id="cd03364">
    <property type="entry name" value="TOPRIM_DnaG_primases"/>
    <property type="match status" value="1"/>
</dbReference>
<keyword evidence="8 12" id="KW-0862">Zinc</keyword>
<dbReference type="EMBL" id="BHGK01000001">
    <property type="protein sequence ID" value="GCA65861.1"/>
    <property type="molecule type" value="Genomic_DNA"/>
</dbReference>
<comment type="function">
    <text evidence="12 13">RNA polymerase that catalyzes the synthesis of short RNA molecules used as primers for DNA polymerase during DNA replication.</text>
</comment>
<keyword evidence="1 12" id="KW-0240">DNA-directed RNA polymerase</keyword>
<dbReference type="RefSeq" id="WP_117601990.1">
    <property type="nucleotide sequence ID" value="NZ_BHGK01000001.1"/>
</dbReference>
<comment type="subunit">
    <text evidence="12">Monomer. Interacts with DnaB.</text>
</comment>
<dbReference type="GO" id="GO:0000428">
    <property type="term" value="C:DNA-directed RNA polymerase complex"/>
    <property type="evidence" value="ECO:0007669"/>
    <property type="project" value="UniProtKB-KW"/>
</dbReference>
<dbReference type="InterPro" id="IPR019475">
    <property type="entry name" value="DNA_primase_DnaB-bd"/>
</dbReference>
<evidence type="ECO:0000313" key="18">
    <source>
        <dbReference type="Proteomes" id="UP000265643"/>
    </source>
</evidence>
<comment type="caution">
    <text evidence="17">The sequence shown here is derived from an EMBL/GenBank/DDBJ whole genome shotgun (WGS) entry which is preliminary data.</text>
</comment>
<organism evidence="17 18">
    <name type="scientific">Mediterraneibacter butyricigenes</name>
    <dbReference type="NCBI Taxonomy" id="2316025"/>
    <lineage>
        <taxon>Bacteria</taxon>
        <taxon>Bacillati</taxon>
        <taxon>Bacillota</taxon>
        <taxon>Clostridia</taxon>
        <taxon>Lachnospirales</taxon>
        <taxon>Lachnospiraceae</taxon>
        <taxon>Mediterraneibacter</taxon>
    </lineage>
</organism>
<dbReference type="InterPro" id="IPR050219">
    <property type="entry name" value="DnaG_primase"/>
</dbReference>
<evidence type="ECO:0000256" key="8">
    <source>
        <dbReference type="ARBA" id="ARBA00022833"/>
    </source>
</evidence>
<dbReference type="InterPro" id="IPR006171">
    <property type="entry name" value="TOPRIM_dom"/>
</dbReference>
<dbReference type="Pfam" id="PF10410">
    <property type="entry name" value="DnaB_bind"/>
    <property type="match status" value="1"/>
</dbReference>
<dbReference type="InterPro" id="IPR037068">
    <property type="entry name" value="DNA_primase_core_N_sf"/>
</dbReference>
<evidence type="ECO:0000256" key="9">
    <source>
        <dbReference type="ARBA" id="ARBA00022842"/>
    </source>
</evidence>